<evidence type="ECO:0000313" key="2">
    <source>
        <dbReference type="Proteomes" id="UP001583193"/>
    </source>
</evidence>
<evidence type="ECO:0000313" key="1">
    <source>
        <dbReference type="EMBL" id="KAL1872940.1"/>
    </source>
</evidence>
<dbReference type="EMBL" id="JAVDPF010000023">
    <property type="protein sequence ID" value="KAL1872940.1"/>
    <property type="molecule type" value="Genomic_DNA"/>
</dbReference>
<protein>
    <submittedName>
        <fullName evidence="1">Uncharacterized protein</fullName>
    </submittedName>
</protein>
<organism evidence="1 2">
    <name type="scientific">Paecilomyces lecythidis</name>
    <dbReference type="NCBI Taxonomy" id="3004212"/>
    <lineage>
        <taxon>Eukaryota</taxon>
        <taxon>Fungi</taxon>
        <taxon>Dikarya</taxon>
        <taxon>Ascomycota</taxon>
        <taxon>Pezizomycotina</taxon>
        <taxon>Eurotiomycetes</taxon>
        <taxon>Eurotiomycetidae</taxon>
        <taxon>Eurotiales</taxon>
        <taxon>Thermoascaceae</taxon>
        <taxon>Paecilomyces</taxon>
    </lineage>
</organism>
<keyword evidence="2" id="KW-1185">Reference proteome</keyword>
<name>A0ABR3XB87_9EURO</name>
<proteinExistence type="predicted"/>
<reference evidence="1 2" key="1">
    <citation type="journal article" date="2024" name="IMA Fungus">
        <title>IMA Genome - F19 : A genome assembly and annotation guide to empower mycologists, including annotated draft genome sequences of Ceratocystis pirilliformis, Diaporthe australafricana, Fusarium ophioides, Paecilomyces lecythidis, and Sporothrix stenoceras.</title>
        <authorList>
            <person name="Aylward J."/>
            <person name="Wilson A.M."/>
            <person name="Visagie C.M."/>
            <person name="Spraker J."/>
            <person name="Barnes I."/>
            <person name="Buitendag C."/>
            <person name="Ceriani C."/>
            <person name="Del Mar Angel L."/>
            <person name="du Plessis D."/>
            <person name="Fuchs T."/>
            <person name="Gasser K."/>
            <person name="Kramer D."/>
            <person name="Li W."/>
            <person name="Munsamy K."/>
            <person name="Piso A."/>
            <person name="Price J.L."/>
            <person name="Sonnekus B."/>
            <person name="Thomas C."/>
            <person name="van der Nest A."/>
            <person name="van Dijk A."/>
            <person name="van Heerden A."/>
            <person name="van Vuuren N."/>
            <person name="Yilmaz N."/>
            <person name="Duong T.A."/>
            <person name="van der Merwe N.A."/>
            <person name="Wingfield M.J."/>
            <person name="Wingfield B.D."/>
        </authorList>
    </citation>
    <scope>NUCLEOTIDE SEQUENCE [LARGE SCALE GENOMIC DNA]</scope>
    <source>
        <strain evidence="1 2">CMW 18167</strain>
    </source>
</reference>
<comment type="caution">
    <text evidence="1">The sequence shown here is derived from an EMBL/GenBank/DDBJ whole genome shotgun (WGS) entry which is preliminary data.</text>
</comment>
<gene>
    <name evidence="1" type="ORF">Plec18167_006591</name>
</gene>
<dbReference type="Proteomes" id="UP001583193">
    <property type="component" value="Unassembled WGS sequence"/>
</dbReference>
<sequence>MDGAFKYERTLWDLRDVEHLESSGFYSLPFHKFSGVVISLHAPGFMNKNDLFCRWRDITRLIPILKRTTIDSLTIRLQKSSFHDWFDDWRRPQKSSPYQVINCRNDYDVLSMPFFALRNLKDIRVEAQSWELRRVMDWKIINKGVETVLNQAWDYCESPIHKDYGLFGHDVDRAVAGDYFWLHLDMWKMYGSRELRRDFLSQWFDRNGNSEFETQIKRIMDRYPEIIETYDPEMDILEEMHMALVTLYARARFLHGDEDLSNWDQELWKTAFPAGIAKYDQKPAPNGSKRPDLIYLKHTKRYAYLSTMTDIIIDWRQQRANKPLWKCPSCQEYGFRRSYWS</sequence>
<accession>A0ABR3XB87</accession>